<reference evidence="3 4" key="1">
    <citation type="submission" date="2020-08" db="EMBL/GenBank/DDBJ databases">
        <title>Genomic Encyclopedia of Type Strains, Phase IV (KMG-IV): sequencing the most valuable type-strain genomes for metagenomic binning, comparative biology and taxonomic classification.</title>
        <authorList>
            <person name="Goeker M."/>
        </authorList>
    </citation>
    <scope>NUCLEOTIDE SEQUENCE [LARGE SCALE GENOMIC DNA]</scope>
    <source>
        <strain evidence="3 4">DSM 105074</strain>
    </source>
</reference>
<proteinExistence type="predicted"/>
<dbReference type="Proteomes" id="UP000557307">
    <property type="component" value="Unassembled WGS sequence"/>
</dbReference>
<evidence type="ECO:0000313" key="4">
    <source>
        <dbReference type="Proteomes" id="UP000557307"/>
    </source>
</evidence>
<keyword evidence="3" id="KW-0346">Stress response</keyword>
<dbReference type="Pfam" id="PF03724">
    <property type="entry name" value="META"/>
    <property type="match status" value="1"/>
</dbReference>
<keyword evidence="1" id="KW-0732">Signal</keyword>
<organism evidence="3 4">
    <name type="scientific">Rhabdobacter roseus</name>
    <dbReference type="NCBI Taxonomy" id="1655419"/>
    <lineage>
        <taxon>Bacteria</taxon>
        <taxon>Pseudomonadati</taxon>
        <taxon>Bacteroidota</taxon>
        <taxon>Cytophagia</taxon>
        <taxon>Cytophagales</taxon>
        <taxon>Cytophagaceae</taxon>
        <taxon>Rhabdobacter</taxon>
    </lineage>
</organism>
<dbReference type="InterPro" id="IPR038670">
    <property type="entry name" value="HslJ-like_sf"/>
</dbReference>
<sequence>MKKIAWLLLLLPLGMSHCQSLRKTAQVPADARGSSGEVPLEGTYWRLTELHGKPVDPAPTDRREVYVRLRKEENRLEGFAGCNSLMGRYTLSNRNRLRFQSVGSTRMACPENTTESEFLNVLETADSYTLSGRQLVLTKARMAPLARFEARDLD</sequence>
<dbReference type="EMBL" id="JACHGF010000011">
    <property type="protein sequence ID" value="MBB5286830.1"/>
    <property type="molecule type" value="Genomic_DNA"/>
</dbReference>
<dbReference type="RefSeq" id="WP_184178327.1">
    <property type="nucleotide sequence ID" value="NZ_JACHGF010000011.1"/>
</dbReference>
<feature type="domain" description="DUF306" evidence="2">
    <location>
        <begin position="39"/>
        <end position="149"/>
    </location>
</feature>
<dbReference type="AlphaFoldDB" id="A0A840U407"/>
<dbReference type="PANTHER" id="PTHR35535">
    <property type="entry name" value="HEAT SHOCK PROTEIN HSLJ"/>
    <property type="match status" value="1"/>
</dbReference>
<dbReference type="Gene3D" id="2.40.128.270">
    <property type="match status" value="1"/>
</dbReference>
<accession>A0A840U407</accession>
<keyword evidence="4" id="KW-1185">Reference proteome</keyword>
<dbReference type="PANTHER" id="PTHR35535:SF1">
    <property type="entry name" value="HEAT SHOCK PROTEIN HSLJ"/>
    <property type="match status" value="1"/>
</dbReference>
<feature type="chain" id="PRO_5033000672" evidence="1">
    <location>
        <begin position="19"/>
        <end position="154"/>
    </location>
</feature>
<evidence type="ECO:0000313" key="3">
    <source>
        <dbReference type="EMBL" id="MBB5286830.1"/>
    </source>
</evidence>
<comment type="caution">
    <text evidence="3">The sequence shown here is derived from an EMBL/GenBank/DDBJ whole genome shotgun (WGS) entry which is preliminary data.</text>
</comment>
<dbReference type="InterPro" id="IPR005184">
    <property type="entry name" value="DUF306_Meta_HslJ"/>
</dbReference>
<evidence type="ECO:0000256" key="1">
    <source>
        <dbReference type="SAM" id="SignalP"/>
    </source>
</evidence>
<evidence type="ECO:0000259" key="2">
    <source>
        <dbReference type="Pfam" id="PF03724"/>
    </source>
</evidence>
<gene>
    <name evidence="3" type="ORF">HNQ92_004991</name>
</gene>
<name>A0A840U407_9BACT</name>
<feature type="signal peptide" evidence="1">
    <location>
        <begin position="1"/>
        <end position="18"/>
    </location>
</feature>
<protein>
    <submittedName>
        <fullName evidence="3">Heat shock protein HslJ</fullName>
    </submittedName>
</protein>
<dbReference type="InterPro" id="IPR053147">
    <property type="entry name" value="Hsp_HslJ-like"/>
</dbReference>